<evidence type="ECO:0000313" key="2">
    <source>
        <dbReference type="EMBL" id="NEV67672.1"/>
    </source>
</evidence>
<gene>
    <name evidence="2" type="ORF">QQ91_011135</name>
</gene>
<protein>
    <submittedName>
        <fullName evidence="2">Fibrillin</fullName>
    </submittedName>
</protein>
<reference evidence="2" key="2">
    <citation type="journal article" date="2015" name="Genome Announc.">
        <title>Draft Genome Sequence of Filamentous Marine Cyanobacterium Lyngbya confervoides Strain BDU141951.</title>
        <authorList>
            <person name="Chandrababunaidu M.M."/>
            <person name="Sen D."/>
            <person name="Tripathy S."/>
        </authorList>
    </citation>
    <scope>NUCLEOTIDE SEQUENCE</scope>
    <source>
        <strain evidence="2">BDU141951</strain>
    </source>
</reference>
<dbReference type="InterPro" id="IPR039633">
    <property type="entry name" value="PAP"/>
</dbReference>
<dbReference type="Pfam" id="PF04755">
    <property type="entry name" value="PAP_fibrillin"/>
    <property type="match status" value="1"/>
</dbReference>
<dbReference type="PANTHER" id="PTHR31906">
    <property type="entry name" value="PLASTID-LIPID-ASSOCIATED PROTEIN 4, CHLOROPLASTIC-RELATED"/>
    <property type="match status" value="1"/>
</dbReference>
<dbReference type="EMBL" id="JTHE02000003">
    <property type="protein sequence ID" value="NEV67672.1"/>
    <property type="molecule type" value="Genomic_DNA"/>
</dbReference>
<feature type="domain" description="Plastid lipid-associated protein/fibrillin conserved" evidence="1">
    <location>
        <begin position="3"/>
        <end position="194"/>
    </location>
</feature>
<sequence>MLGKTDLLEAIASTNRGLLASPTDQQAIQSLAATLEDRTPHPEPLTATAQLNGIWRLLYTTSDELLGIDRFPLYKLGQIYQCIYIDEARIYNIAEVVGLPQLSGLVSVGARFEAVSQKRVNVAFERGVFGLQTLLGYENPYQFIQKLQAQAKFPFWQGIDFRINSDRQSGWLEVTYLDDDLRIGRGNQGSLFVLRKVKV</sequence>
<comment type="caution">
    <text evidence="2">The sequence shown here is derived from an EMBL/GenBank/DDBJ whole genome shotgun (WGS) entry which is preliminary data.</text>
</comment>
<reference evidence="2" key="3">
    <citation type="submission" date="2020-02" db="EMBL/GenBank/DDBJ databases">
        <authorList>
            <person name="Sarangi A.N."/>
            <person name="Ghosh S."/>
            <person name="Mukherjee M."/>
            <person name="Tripathy S."/>
        </authorList>
    </citation>
    <scope>NUCLEOTIDE SEQUENCE</scope>
    <source>
        <strain evidence="2">BDU141951</strain>
    </source>
</reference>
<organism evidence="2">
    <name type="scientific">Lyngbya confervoides BDU141951</name>
    <dbReference type="NCBI Taxonomy" id="1574623"/>
    <lineage>
        <taxon>Bacteria</taxon>
        <taxon>Bacillati</taxon>
        <taxon>Cyanobacteriota</taxon>
        <taxon>Cyanophyceae</taxon>
        <taxon>Oscillatoriophycideae</taxon>
        <taxon>Oscillatoriales</taxon>
        <taxon>Microcoleaceae</taxon>
        <taxon>Lyngbya</taxon>
    </lineage>
</organism>
<name>A0A0C1Y5W4_9CYAN</name>
<reference evidence="2" key="1">
    <citation type="submission" date="2014-11" db="EMBL/GenBank/DDBJ databases">
        <authorList>
            <person name="Malar M.C."/>
            <person name="Sen D."/>
            <person name="Tripathy S."/>
        </authorList>
    </citation>
    <scope>NUCLEOTIDE SEQUENCE</scope>
    <source>
        <strain evidence="2">BDU141951</strain>
    </source>
</reference>
<evidence type="ECO:0000259" key="1">
    <source>
        <dbReference type="Pfam" id="PF04755"/>
    </source>
</evidence>
<accession>A0A0C1Y5W4</accession>
<dbReference type="AlphaFoldDB" id="A0A0C1Y5W4"/>
<proteinExistence type="predicted"/>
<dbReference type="InterPro" id="IPR006843">
    <property type="entry name" value="PAP/fibrillin_dom"/>
</dbReference>